<dbReference type="OrthoDB" id="10634928at2759"/>
<protein>
    <submittedName>
        <fullName evidence="2">Uncharacterized protein</fullName>
    </submittedName>
</protein>
<dbReference type="AlphaFoldDB" id="C4Y5T5"/>
<organism evidence="2 3">
    <name type="scientific">Clavispora lusitaniae (strain ATCC 42720)</name>
    <name type="common">Yeast</name>
    <name type="synonym">Candida lusitaniae</name>
    <dbReference type="NCBI Taxonomy" id="306902"/>
    <lineage>
        <taxon>Eukaryota</taxon>
        <taxon>Fungi</taxon>
        <taxon>Dikarya</taxon>
        <taxon>Ascomycota</taxon>
        <taxon>Saccharomycotina</taxon>
        <taxon>Pichiomycetes</taxon>
        <taxon>Metschnikowiaceae</taxon>
        <taxon>Clavispora</taxon>
    </lineage>
</organism>
<evidence type="ECO:0000313" key="2">
    <source>
        <dbReference type="EMBL" id="EEQ39392.1"/>
    </source>
</evidence>
<reference evidence="2 3" key="1">
    <citation type="journal article" date="2009" name="Nature">
        <title>Evolution of pathogenicity and sexual reproduction in eight Candida genomes.</title>
        <authorList>
            <person name="Butler G."/>
            <person name="Rasmussen M.D."/>
            <person name="Lin M.F."/>
            <person name="Santos M.A."/>
            <person name="Sakthikumar S."/>
            <person name="Munro C.A."/>
            <person name="Rheinbay E."/>
            <person name="Grabherr M."/>
            <person name="Forche A."/>
            <person name="Reedy J.L."/>
            <person name="Agrafioti I."/>
            <person name="Arnaud M.B."/>
            <person name="Bates S."/>
            <person name="Brown A.J."/>
            <person name="Brunke S."/>
            <person name="Costanzo M.C."/>
            <person name="Fitzpatrick D.A."/>
            <person name="de Groot P.W."/>
            <person name="Harris D."/>
            <person name="Hoyer L.L."/>
            <person name="Hube B."/>
            <person name="Klis F.M."/>
            <person name="Kodira C."/>
            <person name="Lennard N."/>
            <person name="Logue M.E."/>
            <person name="Martin R."/>
            <person name="Neiman A.M."/>
            <person name="Nikolaou E."/>
            <person name="Quail M.A."/>
            <person name="Quinn J."/>
            <person name="Santos M.C."/>
            <person name="Schmitzberger F.F."/>
            <person name="Sherlock G."/>
            <person name="Shah P."/>
            <person name="Silverstein K.A."/>
            <person name="Skrzypek M.S."/>
            <person name="Soll D."/>
            <person name="Staggs R."/>
            <person name="Stansfield I."/>
            <person name="Stumpf M.P."/>
            <person name="Sudbery P.E."/>
            <person name="Srikantha T."/>
            <person name="Zeng Q."/>
            <person name="Berman J."/>
            <person name="Berriman M."/>
            <person name="Heitman J."/>
            <person name="Gow N.A."/>
            <person name="Lorenz M.C."/>
            <person name="Birren B.W."/>
            <person name="Kellis M."/>
            <person name="Cuomo C.A."/>
        </authorList>
    </citation>
    <scope>NUCLEOTIDE SEQUENCE [LARGE SCALE GENOMIC DNA]</scope>
    <source>
        <strain evidence="2 3">ATCC 42720</strain>
    </source>
</reference>
<accession>C4Y5T5</accession>
<gene>
    <name evidence="2" type="ORF">CLUG_03519</name>
</gene>
<dbReference type="HOGENOM" id="CLU_036789_0_0_1"/>
<proteinExistence type="predicted"/>
<feature type="region of interest" description="Disordered" evidence="1">
    <location>
        <begin position="163"/>
        <end position="182"/>
    </location>
</feature>
<dbReference type="EMBL" id="CH408079">
    <property type="protein sequence ID" value="EEQ39392.1"/>
    <property type="molecule type" value="Genomic_DNA"/>
</dbReference>
<evidence type="ECO:0000256" key="1">
    <source>
        <dbReference type="SAM" id="MobiDB-lite"/>
    </source>
</evidence>
<name>C4Y5T5_CLAL4</name>
<dbReference type="KEGG" id="clu:CLUG_03519"/>
<dbReference type="Proteomes" id="UP000007703">
    <property type="component" value="Unassembled WGS sequence"/>
</dbReference>
<dbReference type="VEuPathDB" id="FungiDB:CLUG_03519"/>
<sequence>MQDLFDLVSVSLDAVHTVDSERLGTVSNQSNRAQQVSNHDRLENVQFELTRCTSKSDSTVVTHNLDSNHSQGLVLGRVDLTRHDGRARLVLWQGQLAVTTSWTRTQVSNVVGDLVQRNSQSVQSTGSLNNGIVGSQSFKLVWSWLELETSQVRHFLGNSGVPSLSGVQTGTDSSTTLSQAQQVGQSGLHSSNAISELLNVAGELSAQGQRSSILQVGSTNLDDVLEFLSLAVQRVTQSLQLRKQSVVDFSDSRNVHNGREGVVRRSRHVTVVIWVHWFLGAQFTAQDLNGSVGDNLISVHVTSGTRTGLEHNQWKVVVQFTFGNFGGCLLDGTSDLRVQSAVAFVDNSSSFLQDTKSSDNRNWHTSSRAADLEVHFRSGGLGTIVLGGVNLDLTKSVGFDSGGGLHERRCGGNLSGESCRSSSLGKSQHD</sequence>
<evidence type="ECO:0000313" key="3">
    <source>
        <dbReference type="Proteomes" id="UP000007703"/>
    </source>
</evidence>
<dbReference type="InParanoid" id="C4Y5T5"/>